<evidence type="ECO:0000256" key="1">
    <source>
        <dbReference type="SAM" id="SignalP"/>
    </source>
</evidence>
<keyword evidence="1" id="KW-0732">Signal</keyword>
<feature type="chain" id="PRO_5003374236" description="Secreted protein" evidence="1">
    <location>
        <begin position="22"/>
        <end position="69"/>
    </location>
</feature>
<sequence length="69" mass="8046">MKTKFILSLFLLTSCIFSSYASGPHSEVLSSKFESLDSEEHVETKYYIHQENLEIFSNVVFRILKRTLI</sequence>
<accession>F8LDR6</accession>
<dbReference type="EMBL" id="FR872654">
    <property type="protein sequence ID" value="CCB91630.1"/>
    <property type="molecule type" value="Genomic_DNA"/>
</dbReference>
<reference evidence="2" key="1">
    <citation type="submission" date="2011-05" db="EMBL/GenBank/DDBJ databases">
        <title>Unity in variety -- the pan-genome of the Chlamydiae.</title>
        <authorList>
            <person name="Collingro A."/>
            <person name="Tischler P."/>
            <person name="Weinmaier T."/>
            <person name="Penz T."/>
            <person name="Heinz E."/>
            <person name="Brunham R.C."/>
            <person name="Read T.D."/>
            <person name="Bavoil P.M."/>
            <person name="Sachse K."/>
            <person name="Kahane S."/>
            <person name="Friedman M.G."/>
            <person name="Rattei T."/>
            <person name="Myers G.S.A."/>
            <person name="Horn M."/>
        </authorList>
    </citation>
    <scope>NUCLEOTIDE SEQUENCE</scope>
    <source>
        <strain evidence="2">2032/99</strain>
    </source>
</reference>
<evidence type="ECO:0008006" key="3">
    <source>
        <dbReference type="Google" id="ProtNLM"/>
    </source>
</evidence>
<gene>
    <name evidence="2" type="ORF">WCH_BQ09980</name>
</gene>
<name>F8LDR6_9BACT</name>
<evidence type="ECO:0000313" key="2">
    <source>
        <dbReference type="EMBL" id="CCB91630.1"/>
    </source>
</evidence>
<feature type="signal peptide" evidence="1">
    <location>
        <begin position="1"/>
        <end position="21"/>
    </location>
</feature>
<proteinExistence type="predicted"/>
<protein>
    <recommendedName>
        <fullName evidence="3">Secreted protein</fullName>
    </recommendedName>
</protein>
<organism evidence="2">
    <name type="scientific">Waddlia chondrophila 2032/99</name>
    <dbReference type="NCBI Taxonomy" id="765953"/>
    <lineage>
        <taxon>Bacteria</taxon>
        <taxon>Pseudomonadati</taxon>
        <taxon>Chlamydiota</taxon>
        <taxon>Chlamydiia</taxon>
        <taxon>Parachlamydiales</taxon>
        <taxon>Waddliaceae</taxon>
        <taxon>Waddlia</taxon>
    </lineage>
</organism>
<dbReference type="PROSITE" id="PS51257">
    <property type="entry name" value="PROKAR_LIPOPROTEIN"/>
    <property type="match status" value="1"/>
</dbReference>
<dbReference type="AlphaFoldDB" id="F8LDR6"/>